<evidence type="ECO:0000256" key="1">
    <source>
        <dbReference type="ARBA" id="ARBA00022679"/>
    </source>
</evidence>
<dbReference type="InterPro" id="IPR016181">
    <property type="entry name" value="Acyl_CoA_acyltransferase"/>
</dbReference>
<dbReference type="CDD" id="cd04301">
    <property type="entry name" value="NAT_SF"/>
    <property type="match status" value="1"/>
</dbReference>
<name>A0ABU1NR11_9BACL</name>
<dbReference type="SUPFAM" id="SSF55729">
    <property type="entry name" value="Acyl-CoA N-acyltransferases (Nat)"/>
    <property type="match status" value="1"/>
</dbReference>
<feature type="domain" description="N-acetyltransferase" evidence="3">
    <location>
        <begin position="1"/>
        <end position="167"/>
    </location>
</feature>
<dbReference type="PROSITE" id="PS51186">
    <property type="entry name" value="GNAT"/>
    <property type="match status" value="1"/>
</dbReference>
<dbReference type="PANTHER" id="PTHR43420:SF51">
    <property type="entry name" value="PEPTIDYL-LYSINE N-ACETYLTRANSFERASE YIAC"/>
    <property type="match status" value="1"/>
</dbReference>
<dbReference type="EMBL" id="JAVDSB010000001">
    <property type="protein sequence ID" value="MDR6549893.1"/>
    <property type="molecule type" value="Genomic_DNA"/>
</dbReference>
<evidence type="ECO:0000313" key="5">
    <source>
        <dbReference type="Proteomes" id="UP001267290"/>
    </source>
</evidence>
<dbReference type="PANTHER" id="PTHR43420">
    <property type="entry name" value="ACETYLTRANSFERASE"/>
    <property type="match status" value="1"/>
</dbReference>
<comment type="caution">
    <text evidence="4">The sequence shown here is derived from an EMBL/GenBank/DDBJ whole genome shotgun (WGS) entry which is preliminary data.</text>
</comment>
<reference evidence="4 5" key="1">
    <citation type="submission" date="2023-07" db="EMBL/GenBank/DDBJ databases">
        <title>Sorghum-associated microbial communities from plants grown in Nebraska, USA.</title>
        <authorList>
            <person name="Schachtman D."/>
        </authorList>
    </citation>
    <scope>NUCLEOTIDE SEQUENCE [LARGE SCALE GENOMIC DNA]</scope>
    <source>
        <strain evidence="4 5">CC258</strain>
    </source>
</reference>
<keyword evidence="5" id="KW-1185">Reference proteome</keyword>
<proteinExistence type="predicted"/>
<dbReference type="RefSeq" id="WP_310224165.1">
    <property type="nucleotide sequence ID" value="NZ_JAVDSB010000001.1"/>
</dbReference>
<accession>A0ABU1NR11</accession>
<evidence type="ECO:0000259" key="3">
    <source>
        <dbReference type="PROSITE" id="PS51186"/>
    </source>
</evidence>
<evidence type="ECO:0000256" key="2">
    <source>
        <dbReference type="ARBA" id="ARBA00023315"/>
    </source>
</evidence>
<dbReference type="Gene3D" id="3.40.630.30">
    <property type="match status" value="1"/>
</dbReference>
<dbReference type="InterPro" id="IPR000182">
    <property type="entry name" value="GNAT_dom"/>
</dbReference>
<sequence length="167" mass="19040">MHIRILDEQDAALYQALRLRALQVNPEAFGSTYEREVQFSLETVVERIKPTKEKFVLGAFHDQDLLAGTVTFVRESGQKSAHKGNVFGMFVAEEGRGQGLGKLLMLELIRRAKLFEGVEQINLMVMSDNESAKKLYKSLGFEVYGVEYHALKYNGQYFDEDLMVLKL</sequence>
<dbReference type="Proteomes" id="UP001267290">
    <property type="component" value="Unassembled WGS sequence"/>
</dbReference>
<organism evidence="4 5">
    <name type="scientific">Paenibacillus qinlingensis</name>
    <dbReference type="NCBI Taxonomy" id="1837343"/>
    <lineage>
        <taxon>Bacteria</taxon>
        <taxon>Bacillati</taxon>
        <taxon>Bacillota</taxon>
        <taxon>Bacilli</taxon>
        <taxon>Bacillales</taxon>
        <taxon>Paenibacillaceae</taxon>
        <taxon>Paenibacillus</taxon>
    </lineage>
</organism>
<dbReference type="Pfam" id="PF13420">
    <property type="entry name" value="Acetyltransf_4"/>
    <property type="match status" value="1"/>
</dbReference>
<evidence type="ECO:0000313" key="4">
    <source>
        <dbReference type="EMBL" id="MDR6549893.1"/>
    </source>
</evidence>
<keyword evidence="2" id="KW-0012">Acyltransferase</keyword>
<keyword evidence="1" id="KW-0808">Transferase</keyword>
<protein>
    <submittedName>
        <fullName evidence="4">Ribosomal protein S18 acetylase RimI-like enzyme</fullName>
    </submittedName>
</protein>
<dbReference type="InterPro" id="IPR050680">
    <property type="entry name" value="YpeA/RimI_acetyltransf"/>
</dbReference>
<gene>
    <name evidence="4" type="ORF">J2736_001076</name>
</gene>